<dbReference type="PANTHER" id="PTHR22666">
    <property type="entry name" value="MYB_SANT-LIKE DNA-BINDING DOMAIN-CONTAINING PROTEIN 1"/>
    <property type="match status" value="1"/>
</dbReference>
<dbReference type="Pfam" id="PF13837">
    <property type="entry name" value="Myb_DNA-bind_4"/>
    <property type="match status" value="1"/>
</dbReference>
<protein>
    <submittedName>
        <fullName evidence="2">(Mediterranean fruit fly) hypothetical protein</fullName>
    </submittedName>
</protein>
<dbReference type="OrthoDB" id="691673at2759"/>
<accession>A0A811UFS5</accession>
<dbReference type="InterPro" id="IPR026095">
    <property type="entry name" value="Myb/SANT-like_DNA-bd_dom_prot"/>
</dbReference>
<name>A0A811UFS5_CERCA</name>
<dbReference type="AlphaFoldDB" id="A0A811UFS5"/>
<keyword evidence="3" id="KW-1185">Reference proteome</keyword>
<reference evidence="2" key="1">
    <citation type="submission" date="2020-11" db="EMBL/GenBank/DDBJ databases">
        <authorList>
            <person name="Whitehead M."/>
        </authorList>
    </citation>
    <scope>NUCLEOTIDE SEQUENCE</scope>
    <source>
        <strain evidence="2">EGII</strain>
    </source>
</reference>
<dbReference type="GO" id="GO:0045893">
    <property type="term" value="P:positive regulation of DNA-templated transcription"/>
    <property type="evidence" value="ECO:0007669"/>
    <property type="project" value="TreeGrafter"/>
</dbReference>
<proteinExistence type="predicted"/>
<dbReference type="PANTHER" id="PTHR22666:SF3">
    <property type="entry name" value="MYB_SANT-LIKE DNA-BINDING DOMAIN-CONTAINING PROTEIN 1"/>
    <property type="match status" value="1"/>
</dbReference>
<evidence type="ECO:0000313" key="2">
    <source>
        <dbReference type="EMBL" id="CAD6996866.1"/>
    </source>
</evidence>
<sequence>MENKLRTILSRQEIYKMIDLWGEYIDQLHAKHRNKDIYKDMSLEFRRRYRLTLSSGEIRTRINNLKKKFKLERKNVLSGRGASKWPYYLKVHKILVEGKPSRLGESFEESYADEEEADNTRPCVGESFRIPELLEKLKEDEDDASSSIGTNHQGKFFEEEFLKIAKEEQKNMKKYFENSLENEQKIIKLLEKNNDLISQLMHKA</sequence>
<evidence type="ECO:0000313" key="3">
    <source>
        <dbReference type="Proteomes" id="UP000606786"/>
    </source>
</evidence>
<dbReference type="InterPro" id="IPR044822">
    <property type="entry name" value="Myb_DNA-bind_4"/>
</dbReference>
<comment type="caution">
    <text evidence="2">The sequence shown here is derived from an EMBL/GenBank/DDBJ whole genome shotgun (WGS) entry which is preliminary data.</text>
</comment>
<evidence type="ECO:0000259" key="1">
    <source>
        <dbReference type="Pfam" id="PF13837"/>
    </source>
</evidence>
<dbReference type="EMBL" id="CAJHJT010000012">
    <property type="protein sequence ID" value="CAD6996866.1"/>
    <property type="molecule type" value="Genomic_DNA"/>
</dbReference>
<organism evidence="2 3">
    <name type="scientific">Ceratitis capitata</name>
    <name type="common">Mediterranean fruit fly</name>
    <name type="synonym">Tephritis capitata</name>
    <dbReference type="NCBI Taxonomy" id="7213"/>
    <lineage>
        <taxon>Eukaryota</taxon>
        <taxon>Metazoa</taxon>
        <taxon>Ecdysozoa</taxon>
        <taxon>Arthropoda</taxon>
        <taxon>Hexapoda</taxon>
        <taxon>Insecta</taxon>
        <taxon>Pterygota</taxon>
        <taxon>Neoptera</taxon>
        <taxon>Endopterygota</taxon>
        <taxon>Diptera</taxon>
        <taxon>Brachycera</taxon>
        <taxon>Muscomorpha</taxon>
        <taxon>Tephritoidea</taxon>
        <taxon>Tephritidae</taxon>
        <taxon>Ceratitis</taxon>
        <taxon>Ceratitis</taxon>
    </lineage>
</organism>
<gene>
    <name evidence="2" type="ORF">CCAP1982_LOCUS5539</name>
</gene>
<dbReference type="Proteomes" id="UP000606786">
    <property type="component" value="Unassembled WGS sequence"/>
</dbReference>
<dbReference type="GO" id="GO:0016604">
    <property type="term" value="C:nuclear body"/>
    <property type="evidence" value="ECO:0007669"/>
    <property type="project" value="TreeGrafter"/>
</dbReference>
<feature type="domain" description="Myb/SANT-like DNA-binding" evidence="1">
    <location>
        <begin position="10"/>
        <end position="94"/>
    </location>
</feature>